<evidence type="ECO:0000256" key="3">
    <source>
        <dbReference type="SAM" id="Phobius"/>
    </source>
</evidence>
<gene>
    <name evidence="5" type="ORF">SNAT2548_LOCUS26462</name>
</gene>
<feature type="domain" description="Thioredoxin" evidence="4">
    <location>
        <begin position="1"/>
        <end position="65"/>
    </location>
</feature>
<protein>
    <recommendedName>
        <fullName evidence="4">Thioredoxin domain-containing protein</fullName>
    </recommendedName>
</protein>
<comment type="similarity">
    <text evidence="1">Belongs to the protein disulfide isomerase family.</text>
</comment>
<dbReference type="Proteomes" id="UP000604046">
    <property type="component" value="Unassembled WGS sequence"/>
</dbReference>
<keyword evidence="3" id="KW-1133">Transmembrane helix</keyword>
<comment type="caution">
    <text evidence="5">The sequence shown here is derived from an EMBL/GenBank/DDBJ whole genome shotgun (WGS) entry which is preliminary data.</text>
</comment>
<dbReference type="Gene3D" id="3.40.30.10">
    <property type="entry name" value="Glutaredoxin"/>
    <property type="match status" value="1"/>
</dbReference>
<dbReference type="AlphaFoldDB" id="A0A812S9C6"/>
<sequence>MEGTWGALAKELKNQVVVASVDALANRPLAERWGVERFPTIKLVTGGRVYDFEGARTLEDLKAFALEGFSLANPASLPPLASETQQGSPSDASQMHLVIGFVLGMLFAGALWALYLCCSRSPPESQTQAAKSTKSE</sequence>
<evidence type="ECO:0000313" key="6">
    <source>
        <dbReference type="Proteomes" id="UP000604046"/>
    </source>
</evidence>
<dbReference type="EMBL" id="CAJNDS010002432">
    <property type="protein sequence ID" value="CAE7471331.1"/>
    <property type="molecule type" value="Genomic_DNA"/>
</dbReference>
<evidence type="ECO:0000313" key="5">
    <source>
        <dbReference type="EMBL" id="CAE7471331.1"/>
    </source>
</evidence>
<proteinExistence type="inferred from homology"/>
<keyword evidence="2" id="KW-0732">Signal</keyword>
<accession>A0A812S9C6</accession>
<dbReference type="InterPro" id="IPR013766">
    <property type="entry name" value="Thioredoxin_domain"/>
</dbReference>
<organism evidence="5 6">
    <name type="scientific">Symbiodinium natans</name>
    <dbReference type="NCBI Taxonomy" id="878477"/>
    <lineage>
        <taxon>Eukaryota</taxon>
        <taxon>Sar</taxon>
        <taxon>Alveolata</taxon>
        <taxon>Dinophyceae</taxon>
        <taxon>Suessiales</taxon>
        <taxon>Symbiodiniaceae</taxon>
        <taxon>Symbiodinium</taxon>
    </lineage>
</organism>
<reference evidence="5" key="1">
    <citation type="submission" date="2021-02" db="EMBL/GenBank/DDBJ databases">
        <authorList>
            <person name="Dougan E. K."/>
            <person name="Rhodes N."/>
            <person name="Thang M."/>
            <person name="Chan C."/>
        </authorList>
    </citation>
    <scope>NUCLEOTIDE SEQUENCE</scope>
</reference>
<dbReference type="GO" id="GO:0003756">
    <property type="term" value="F:protein disulfide isomerase activity"/>
    <property type="evidence" value="ECO:0007669"/>
    <property type="project" value="TreeGrafter"/>
</dbReference>
<keyword evidence="6" id="KW-1185">Reference proteome</keyword>
<dbReference type="GO" id="GO:0006457">
    <property type="term" value="P:protein folding"/>
    <property type="evidence" value="ECO:0007669"/>
    <property type="project" value="TreeGrafter"/>
</dbReference>
<dbReference type="CDD" id="cd02961">
    <property type="entry name" value="PDI_a_family"/>
    <property type="match status" value="1"/>
</dbReference>
<feature type="transmembrane region" description="Helical" evidence="3">
    <location>
        <begin position="97"/>
        <end position="116"/>
    </location>
</feature>
<evidence type="ECO:0000256" key="2">
    <source>
        <dbReference type="ARBA" id="ARBA00022729"/>
    </source>
</evidence>
<name>A0A812S9C6_9DINO</name>
<dbReference type="GO" id="GO:0005783">
    <property type="term" value="C:endoplasmic reticulum"/>
    <property type="evidence" value="ECO:0007669"/>
    <property type="project" value="TreeGrafter"/>
</dbReference>
<keyword evidence="3" id="KW-0472">Membrane</keyword>
<dbReference type="InterPro" id="IPR036249">
    <property type="entry name" value="Thioredoxin-like_sf"/>
</dbReference>
<keyword evidence="3" id="KW-0812">Transmembrane</keyword>
<dbReference type="SUPFAM" id="SSF52833">
    <property type="entry name" value="Thioredoxin-like"/>
    <property type="match status" value="1"/>
</dbReference>
<dbReference type="Pfam" id="PF00085">
    <property type="entry name" value="Thioredoxin"/>
    <property type="match status" value="1"/>
</dbReference>
<dbReference type="InterPro" id="IPR051063">
    <property type="entry name" value="PDI"/>
</dbReference>
<evidence type="ECO:0000256" key="1">
    <source>
        <dbReference type="ARBA" id="ARBA00006347"/>
    </source>
</evidence>
<evidence type="ECO:0000259" key="4">
    <source>
        <dbReference type="Pfam" id="PF00085"/>
    </source>
</evidence>
<dbReference type="PANTHER" id="PTHR45672:SF3">
    <property type="entry name" value="THIOREDOXIN DOMAIN-CONTAINING PROTEIN 5"/>
    <property type="match status" value="1"/>
</dbReference>
<dbReference type="PANTHER" id="PTHR45672">
    <property type="entry name" value="PROTEIN DISULFIDE-ISOMERASE C17H9.14C-RELATED"/>
    <property type="match status" value="1"/>
</dbReference>
<dbReference type="OrthoDB" id="72053at2759"/>